<dbReference type="STRING" id="29332.AWH48_04060"/>
<dbReference type="Gene3D" id="3.20.20.450">
    <property type="entry name" value="EAL domain"/>
    <property type="match status" value="1"/>
</dbReference>
<dbReference type="SMART" id="SM00052">
    <property type="entry name" value="EAL"/>
    <property type="match status" value="1"/>
</dbReference>
<evidence type="ECO:0000259" key="1">
    <source>
        <dbReference type="PROSITE" id="PS50113"/>
    </source>
</evidence>
<organism evidence="3 4">
    <name type="scientific">Domibacillus aminovorans</name>
    <dbReference type="NCBI Taxonomy" id="29332"/>
    <lineage>
        <taxon>Bacteria</taxon>
        <taxon>Bacillati</taxon>
        <taxon>Bacillota</taxon>
        <taxon>Bacilli</taxon>
        <taxon>Bacillales</taxon>
        <taxon>Bacillaceae</taxon>
        <taxon>Domibacillus</taxon>
    </lineage>
</organism>
<dbReference type="InterPro" id="IPR035919">
    <property type="entry name" value="EAL_sf"/>
</dbReference>
<feature type="domain" description="EAL" evidence="2">
    <location>
        <begin position="1"/>
        <end position="187"/>
    </location>
</feature>
<accession>A0A177KY44</accession>
<dbReference type="InterPro" id="IPR052155">
    <property type="entry name" value="Biofilm_reg_signaling"/>
</dbReference>
<dbReference type="InterPro" id="IPR000700">
    <property type="entry name" value="PAS-assoc_C"/>
</dbReference>
<evidence type="ECO:0008006" key="5">
    <source>
        <dbReference type="Google" id="ProtNLM"/>
    </source>
</evidence>
<dbReference type="CDD" id="cd01948">
    <property type="entry name" value="EAL"/>
    <property type="match status" value="1"/>
</dbReference>
<evidence type="ECO:0000313" key="3">
    <source>
        <dbReference type="EMBL" id="OAH58263.1"/>
    </source>
</evidence>
<dbReference type="Pfam" id="PF00563">
    <property type="entry name" value="EAL"/>
    <property type="match status" value="1"/>
</dbReference>
<name>A0A177KY44_9BACI</name>
<sequence length="187" mass="21405">MTILAVADDKGLVEQYIGVFTDITNQKTAEEELKKMAHSDPLTGIANRYSYNIGQLVLRQVCRDLKTLEQFGFNKFSLAVNVSPLQFLQDDCGIISDENVPARFLELAVTESTVMLDAKKSVQRLTELKSIRFKLSIDDFGTGYLSLSYLRRFPIDHLKIDRSFIQSIDQFAELIDFLYLDLTEEYE</sequence>
<dbReference type="PROSITE" id="PS50883">
    <property type="entry name" value="EAL"/>
    <property type="match status" value="1"/>
</dbReference>
<dbReference type="AlphaFoldDB" id="A0A177KY44"/>
<dbReference type="SUPFAM" id="SSF141868">
    <property type="entry name" value="EAL domain-like"/>
    <property type="match status" value="1"/>
</dbReference>
<dbReference type="InterPro" id="IPR001633">
    <property type="entry name" value="EAL_dom"/>
</dbReference>
<comment type="caution">
    <text evidence="3">The sequence shown here is derived from an EMBL/GenBank/DDBJ whole genome shotgun (WGS) entry which is preliminary data.</text>
</comment>
<protein>
    <recommendedName>
        <fullName evidence="5">EAL domain-containing protein</fullName>
    </recommendedName>
</protein>
<dbReference type="PANTHER" id="PTHR44757">
    <property type="entry name" value="DIGUANYLATE CYCLASE DGCP"/>
    <property type="match status" value="1"/>
</dbReference>
<gene>
    <name evidence="3" type="ORF">AWH49_06130</name>
</gene>
<feature type="domain" description="PAC" evidence="1">
    <location>
        <begin position="1"/>
        <end position="35"/>
    </location>
</feature>
<dbReference type="PROSITE" id="PS50113">
    <property type="entry name" value="PAC"/>
    <property type="match status" value="1"/>
</dbReference>
<dbReference type="EMBL" id="LQWY01000073">
    <property type="protein sequence ID" value="OAH58263.1"/>
    <property type="molecule type" value="Genomic_DNA"/>
</dbReference>
<reference evidence="3 4" key="1">
    <citation type="submission" date="2016-01" db="EMBL/GenBank/DDBJ databases">
        <title>Investigation of taxonomic status of Bacillus aminovorans.</title>
        <authorList>
            <person name="Verma A."/>
            <person name="Pal Y."/>
            <person name="Krishnamurthi S."/>
        </authorList>
    </citation>
    <scope>NUCLEOTIDE SEQUENCE [LARGE SCALE GENOMIC DNA]</scope>
    <source>
        <strain evidence="3 4">DSM 1314</strain>
    </source>
</reference>
<dbReference type="Proteomes" id="UP000076935">
    <property type="component" value="Unassembled WGS sequence"/>
</dbReference>
<evidence type="ECO:0000313" key="4">
    <source>
        <dbReference type="Proteomes" id="UP000076935"/>
    </source>
</evidence>
<dbReference type="PANTHER" id="PTHR44757:SF2">
    <property type="entry name" value="BIOFILM ARCHITECTURE MAINTENANCE PROTEIN MBAA"/>
    <property type="match status" value="1"/>
</dbReference>
<proteinExistence type="predicted"/>
<keyword evidence="4" id="KW-1185">Reference proteome</keyword>
<dbReference type="RefSeq" id="WP_063966905.1">
    <property type="nucleotide sequence ID" value="NZ_JBCNAN010000021.1"/>
</dbReference>
<evidence type="ECO:0000259" key="2">
    <source>
        <dbReference type="PROSITE" id="PS50883"/>
    </source>
</evidence>
<dbReference type="Gene3D" id="3.30.450.20">
    <property type="entry name" value="PAS domain"/>
    <property type="match status" value="1"/>
</dbReference>